<reference evidence="2 3" key="1">
    <citation type="journal article" date="2018" name="Nat. Ecol. Evol.">
        <title>Shark genomes provide insights into elasmobranch evolution and the origin of vertebrates.</title>
        <authorList>
            <person name="Hara Y"/>
            <person name="Yamaguchi K"/>
            <person name="Onimaru K"/>
            <person name="Kadota M"/>
            <person name="Koyanagi M"/>
            <person name="Keeley SD"/>
            <person name="Tatsumi K"/>
            <person name="Tanaka K"/>
            <person name="Motone F"/>
            <person name="Kageyama Y"/>
            <person name="Nozu R"/>
            <person name="Adachi N"/>
            <person name="Nishimura O"/>
            <person name="Nakagawa R"/>
            <person name="Tanegashima C"/>
            <person name="Kiyatake I"/>
            <person name="Matsumoto R"/>
            <person name="Murakumo K"/>
            <person name="Nishida K"/>
            <person name="Terakita A"/>
            <person name="Kuratani S"/>
            <person name="Sato K"/>
            <person name="Hyodo S Kuraku.S."/>
        </authorList>
    </citation>
    <scope>NUCLEOTIDE SEQUENCE [LARGE SCALE GENOMIC DNA]</scope>
</reference>
<feature type="compositionally biased region" description="Basic and acidic residues" evidence="1">
    <location>
        <begin position="54"/>
        <end position="63"/>
    </location>
</feature>
<feature type="compositionally biased region" description="Acidic residues" evidence="1">
    <location>
        <begin position="148"/>
        <end position="171"/>
    </location>
</feature>
<evidence type="ECO:0000313" key="3">
    <source>
        <dbReference type="Proteomes" id="UP000288216"/>
    </source>
</evidence>
<feature type="compositionally biased region" description="Acidic residues" evidence="1">
    <location>
        <begin position="31"/>
        <end position="45"/>
    </location>
</feature>
<organism evidence="2 3">
    <name type="scientific">Scyliorhinus torazame</name>
    <name type="common">Cloudy catshark</name>
    <name type="synonym">Catulus torazame</name>
    <dbReference type="NCBI Taxonomy" id="75743"/>
    <lineage>
        <taxon>Eukaryota</taxon>
        <taxon>Metazoa</taxon>
        <taxon>Chordata</taxon>
        <taxon>Craniata</taxon>
        <taxon>Vertebrata</taxon>
        <taxon>Chondrichthyes</taxon>
        <taxon>Elasmobranchii</taxon>
        <taxon>Galeomorphii</taxon>
        <taxon>Galeoidea</taxon>
        <taxon>Carcharhiniformes</taxon>
        <taxon>Scyliorhinidae</taxon>
        <taxon>Scyliorhinus</taxon>
    </lineage>
</organism>
<protein>
    <submittedName>
        <fullName evidence="2">Uncharacterized protein</fullName>
    </submittedName>
</protein>
<name>A0A401QES8_SCYTO</name>
<feature type="region of interest" description="Disordered" evidence="1">
    <location>
        <begin position="261"/>
        <end position="315"/>
    </location>
</feature>
<feature type="region of interest" description="Disordered" evidence="1">
    <location>
        <begin position="19"/>
        <end position="221"/>
    </location>
</feature>
<sequence length="397" mass="42170">MAAGRCVARATGTAAAALKGGDPLAVRQLEEPLEPAEEEEAEEEASGSTTSAGSEERGSHAEESTSLSPATADSQQSRNPVSQATAAPVSDGNLPTLGGDSDLGPEDGQGEDGGDISLVEVTSRESDMSSQPALSNSSPAAYSRDCYQTEEEEEEEDEEDEEEEEEDEEESVASADEKEKGRRQVHSPGGEPQASGPLGLPRARGDAVKADQLPPTPRHRALLDPTALSRVNTSLWVFEHFQALAHRPGLLLLHAGDAGKSQLRATPPAAPPAPRPHPGDRPPPTGPPRGEPPGRARARRPCPTRPAGSPSPWAAGLSAILQPEPEEQALIDLLSASPALASADSSPASLRLAVPDARLVWVPASDCEFWALFYFSGLEAARQLLRKRWWEWRKMKK</sequence>
<gene>
    <name evidence="2" type="ORF">scyTo_0024796</name>
</gene>
<keyword evidence="3" id="KW-1185">Reference proteome</keyword>
<evidence type="ECO:0000256" key="1">
    <source>
        <dbReference type="SAM" id="MobiDB-lite"/>
    </source>
</evidence>
<feature type="compositionally biased region" description="Polar residues" evidence="1">
    <location>
        <begin position="128"/>
        <end position="140"/>
    </location>
</feature>
<accession>A0A401QES8</accession>
<feature type="compositionally biased region" description="Acidic residues" evidence="1">
    <location>
        <begin position="103"/>
        <end position="114"/>
    </location>
</feature>
<feature type="compositionally biased region" description="Polar residues" evidence="1">
    <location>
        <begin position="64"/>
        <end position="85"/>
    </location>
</feature>
<dbReference type="EMBL" id="BFAA01056190">
    <property type="protein sequence ID" value="GCB83881.1"/>
    <property type="molecule type" value="Genomic_DNA"/>
</dbReference>
<feature type="compositionally biased region" description="Pro residues" evidence="1">
    <location>
        <begin position="268"/>
        <end position="291"/>
    </location>
</feature>
<dbReference type="OrthoDB" id="10544273at2759"/>
<evidence type="ECO:0000313" key="2">
    <source>
        <dbReference type="EMBL" id="GCB83881.1"/>
    </source>
</evidence>
<proteinExistence type="predicted"/>
<dbReference type="Proteomes" id="UP000288216">
    <property type="component" value="Unassembled WGS sequence"/>
</dbReference>
<dbReference type="AlphaFoldDB" id="A0A401QES8"/>
<comment type="caution">
    <text evidence="2">The sequence shown here is derived from an EMBL/GenBank/DDBJ whole genome shotgun (WGS) entry which is preliminary data.</text>
</comment>